<reference evidence="2" key="1">
    <citation type="journal article" date="2014" name="Int. J. Syst. Evol. Microbiol.">
        <title>Complete genome sequence of Corynebacterium casei LMG S-19264T (=DSM 44701T), isolated from a smear-ripened cheese.</title>
        <authorList>
            <consortium name="US DOE Joint Genome Institute (JGI-PGF)"/>
            <person name="Walter F."/>
            <person name="Albersmeier A."/>
            <person name="Kalinowski J."/>
            <person name="Ruckert C."/>
        </authorList>
    </citation>
    <scope>NUCLEOTIDE SEQUENCE</scope>
    <source>
        <strain evidence="2">VKM Ac-1321</strain>
    </source>
</reference>
<protein>
    <submittedName>
        <fullName evidence="2">Uncharacterized protein</fullName>
    </submittedName>
</protein>
<organism evidence="2 3">
    <name type="scientific">Dactylosporangium matsuzakiense</name>
    <dbReference type="NCBI Taxonomy" id="53360"/>
    <lineage>
        <taxon>Bacteria</taxon>
        <taxon>Bacillati</taxon>
        <taxon>Actinomycetota</taxon>
        <taxon>Actinomycetes</taxon>
        <taxon>Micromonosporales</taxon>
        <taxon>Micromonosporaceae</taxon>
        <taxon>Dactylosporangium</taxon>
    </lineage>
</organism>
<gene>
    <name evidence="2" type="ORF">GCM10017581_081860</name>
</gene>
<feature type="transmembrane region" description="Helical" evidence="1">
    <location>
        <begin position="12"/>
        <end position="36"/>
    </location>
</feature>
<accession>A0A9W6KQR9</accession>
<reference evidence="2" key="2">
    <citation type="submission" date="2023-01" db="EMBL/GenBank/DDBJ databases">
        <authorList>
            <person name="Sun Q."/>
            <person name="Evtushenko L."/>
        </authorList>
    </citation>
    <scope>NUCLEOTIDE SEQUENCE</scope>
    <source>
        <strain evidence="2">VKM Ac-1321</strain>
    </source>
</reference>
<name>A0A9W6KQR9_9ACTN</name>
<feature type="transmembrane region" description="Helical" evidence="1">
    <location>
        <begin position="48"/>
        <end position="69"/>
    </location>
</feature>
<dbReference type="AlphaFoldDB" id="A0A9W6KQR9"/>
<keyword evidence="3" id="KW-1185">Reference proteome</keyword>
<keyword evidence="1" id="KW-0472">Membrane</keyword>
<proteinExistence type="predicted"/>
<dbReference type="EMBL" id="BSFP01000072">
    <property type="protein sequence ID" value="GLL06436.1"/>
    <property type="molecule type" value="Genomic_DNA"/>
</dbReference>
<keyword evidence="1" id="KW-1133">Transmembrane helix</keyword>
<comment type="caution">
    <text evidence="2">The sequence shown here is derived from an EMBL/GenBank/DDBJ whole genome shotgun (WGS) entry which is preliminary data.</text>
</comment>
<evidence type="ECO:0000256" key="1">
    <source>
        <dbReference type="SAM" id="Phobius"/>
    </source>
</evidence>
<keyword evidence="1" id="KW-0812">Transmembrane</keyword>
<sequence>MRRERSRWLYQLLYPLLMLWYGLIVAGLVAVVATWPERPIGSPADIPWWSHAIAAGLVVVSWAPVAAWVERHRPGRRRRHPGRRHVPDEAA</sequence>
<dbReference type="RefSeq" id="WP_261965291.1">
    <property type="nucleotide sequence ID" value="NZ_BAAAXA010000001.1"/>
</dbReference>
<evidence type="ECO:0000313" key="2">
    <source>
        <dbReference type="EMBL" id="GLL06436.1"/>
    </source>
</evidence>
<dbReference type="Proteomes" id="UP001143480">
    <property type="component" value="Unassembled WGS sequence"/>
</dbReference>
<evidence type="ECO:0000313" key="3">
    <source>
        <dbReference type="Proteomes" id="UP001143480"/>
    </source>
</evidence>